<evidence type="ECO:0000313" key="1">
    <source>
        <dbReference type="EMBL" id="KAI4307677.1"/>
    </source>
</evidence>
<dbReference type="Proteomes" id="UP000828941">
    <property type="component" value="Chromosome 12"/>
</dbReference>
<organism evidence="1 2">
    <name type="scientific">Bauhinia variegata</name>
    <name type="common">Purple orchid tree</name>
    <name type="synonym">Phanera variegata</name>
    <dbReference type="NCBI Taxonomy" id="167791"/>
    <lineage>
        <taxon>Eukaryota</taxon>
        <taxon>Viridiplantae</taxon>
        <taxon>Streptophyta</taxon>
        <taxon>Embryophyta</taxon>
        <taxon>Tracheophyta</taxon>
        <taxon>Spermatophyta</taxon>
        <taxon>Magnoliopsida</taxon>
        <taxon>eudicotyledons</taxon>
        <taxon>Gunneridae</taxon>
        <taxon>Pentapetalae</taxon>
        <taxon>rosids</taxon>
        <taxon>fabids</taxon>
        <taxon>Fabales</taxon>
        <taxon>Fabaceae</taxon>
        <taxon>Cercidoideae</taxon>
        <taxon>Cercideae</taxon>
        <taxon>Bauhiniinae</taxon>
        <taxon>Bauhinia</taxon>
    </lineage>
</organism>
<evidence type="ECO:0000313" key="2">
    <source>
        <dbReference type="Proteomes" id="UP000828941"/>
    </source>
</evidence>
<accession>A0ACB9LE17</accession>
<comment type="caution">
    <text evidence="1">The sequence shown here is derived from an EMBL/GenBank/DDBJ whole genome shotgun (WGS) entry which is preliminary data.</text>
</comment>
<keyword evidence="2" id="KW-1185">Reference proteome</keyword>
<gene>
    <name evidence="1" type="ORF">L6164_030840</name>
</gene>
<protein>
    <submittedName>
        <fullName evidence="1">Uncharacterized protein</fullName>
    </submittedName>
</protein>
<proteinExistence type="predicted"/>
<name>A0ACB9LE17_BAUVA</name>
<sequence>MTRKKVKLQFIPNDSARKATFKKRKKGLMKKVSELSTLCGIDACAIVYSPYDPQPEVWPSEMGAQRVLARFRRMPELEQSKKMVNQESFLKQRIFKVKEQVKKQRKDNREKEMTHLMHQYLGAGKILHNMSMIDLNDLSWIMDRNMKEINRRIDMLSKAQEGQSEATVTAAAAAAPTATTVAHGMMRIGERPQVEVTATRQQQVQSLDSNLDAAMQRQAWFMDLVNNGGEPEMMPFGDANHQNPFWPNNFFP</sequence>
<dbReference type="EMBL" id="CM039437">
    <property type="protein sequence ID" value="KAI4307677.1"/>
    <property type="molecule type" value="Genomic_DNA"/>
</dbReference>
<reference evidence="1 2" key="1">
    <citation type="journal article" date="2022" name="DNA Res.">
        <title>Chromosomal-level genome assembly of the orchid tree Bauhinia variegata (Leguminosae; Cercidoideae) supports the allotetraploid origin hypothesis of Bauhinia.</title>
        <authorList>
            <person name="Zhong Y."/>
            <person name="Chen Y."/>
            <person name="Zheng D."/>
            <person name="Pang J."/>
            <person name="Liu Y."/>
            <person name="Luo S."/>
            <person name="Meng S."/>
            <person name="Qian L."/>
            <person name="Wei D."/>
            <person name="Dai S."/>
            <person name="Zhou R."/>
        </authorList>
    </citation>
    <scope>NUCLEOTIDE SEQUENCE [LARGE SCALE GENOMIC DNA]</scope>
    <source>
        <strain evidence="1">BV-YZ2020</strain>
    </source>
</reference>